<dbReference type="AlphaFoldDB" id="A0AAV7VIY4"/>
<dbReference type="EMBL" id="JANPWB010000003">
    <property type="protein sequence ID" value="KAJ1200004.1"/>
    <property type="molecule type" value="Genomic_DNA"/>
</dbReference>
<evidence type="ECO:0000313" key="2">
    <source>
        <dbReference type="EMBL" id="KAJ1200004.1"/>
    </source>
</evidence>
<feature type="compositionally biased region" description="Basic and acidic residues" evidence="1">
    <location>
        <begin position="50"/>
        <end position="63"/>
    </location>
</feature>
<feature type="region of interest" description="Disordered" evidence="1">
    <location>
        <begin position="1"/>
        <end position="63"/>
    </location>
</feature>
<evidence type="ECO:0000256" key="1">
    <source>
        <dbReference type="SAM" id="MobiDB-lite"/>
    </source>
</evidence>
<feature type="non-terminal residue" evidence="2">
    <location>
        <position position="1"/>
    </location>
</feature>
<gene>
    <name evidence="2" type="ORF">NDU88_003834</name>
</gene>
<feature type="compositionally biased region" description="Polar residues" evidence="1">
    <location>
        <begin position="22"/>
        <end position="40"/>
    </location>
</feature>
<dbReference type="Proteomes" id="UP001066276">
    <property type="component" value="Chromosome 2_1"/>
</dbReference>
<sequence>DRAGQDPTQQNPGQERRYLTGRQAQSLYTTNEEQEATANRGSVPAWRQDTPSRDLDTPSRDCR</sequence>
<feature type="compositionally biased region" description="Polar residues" evidence="1">
    <location>
        <begin position="1"/>
        <end position="13"/>
    </location>
</feature>
<keyword evidence="3" id="KW-1185">Reference proteome</keyword>
<feature type="non-terminal residue" evidence="2">
    <location>
        <position position="63"/>
    </location>
</feature>
<protein>
    <submittedName>
        <fullName evidence="2">Uncharacterized protein</fullName>
    </submittedName>
</protein>
<name>A0AAV7VIY4_PLEWA</name>
<evidence type="ECO:0000313" key="3">
    <source>
        <dbReference type="Proteomes" id="UP001066276"/>
    </source>
</evidence>
<reference evidence="2" key="1">
    <citation type="journal article" date="2022" name="bioRxiv">
        <title>Sequencing and chromosome-scale assembly of the giantPleurodeles waltlgenome.</title>
        <authorList>
            <person name="Brown T."/>
            <person name="Elewa A."/>
            <person name="Iarovenko S."/>
            <person name="Subramanian E."/>
            <person name="Araus A.J."/>
            <person name="Petzold A."/>
            <person name="Susuki M."/>
            <person name="Suzuki K.-i.T."/>
            <person name="Hayashi T."/>
            <person name="Toyoda A."/>
            <person name="Oliveira C."/>
            <person name="Osipova E."/>
            <person name="Leigh N.D."/>
            <person name="Simon A."/>
            <person name="Yun M.H."/>
        </authorList>
    </citation>
    <scope>NUCLEOTIDE SEQUENCE</scope>
    <source>
        <strain evidence="2">20211129_DDA</strain>
        <tissue evidence="2">Liver</tissue>
    </source>
</reference>
<proteinExistence type="predicted"/>
<accession>A0AAV7VIY4</accession>
<organism evidence="2 3">
    <name type="scientific">Pleurodeles waltl</name>
    <name type="common">Iberian ribbed newt</name>
    <dbReference type="NCBI Taxonomy" id="8319"/>
    <lineage>
        <taxon>Eukaryota</taxon>
        <taxon>Metazoa</taxon>
        <taxon>Chordata</taxon>
        <taxon>Craniata</taxon>
        <taxon>Vertebrata</taxon>
        <taxon>Euteleostomi</taxon>
        <taxon>Amphibia</taxon>
        <taxon>Batrachia</taxon>
        <taxon>Caudata</taxon>
        <taxon>Salamandroidea</taxon>
        <taxon>Salamandridae</taxon>
        <taxon>Pleurodelinae</taxon>
        <taxon>Pleurodeles</taxon>
    </lineage>
</organism>
<comment type="caution">
    <text evidence="2">The sequence shown here is derived from an EMBL/GenBank/DDBJ whole genome shotgun (WGS) entry which is preliminary data.</text>
</comment>